<dbReference type="Proteomes" id="UP000474757">
    <property type="component" value="Unassembled WGS sequence"/>
</dbReference>
<dbReference type="PANTHER" id="PTHR33677">
    <property type="entry name" value="TRANSCRIPTIONAL REPRESSOR FRMR-RELATED"/>
    <property type="match status" value="1"/>
</dbReference>
<dbReference type="RefSeq" id="WP_163890464.1">
    <property type="nucleotide sequence ID" value="NZ_JAAFYS010000001.1"/>
</dbReference>
<proteinExistence type="inferred from homology"/>
<protein>
    <submittedName>
        <fullName evidence="2">Metal/formaldehyde-sensitive transcriptional repressor</fullName>
    </submittedName>
</protein>
<organism evidence="2 3">
    <name type="scientific">Pseudoroseicyclus tamaricis</name>
    <dbReference type="NCBI Taxonomy" id="2705421"/>
    <lineage>
        <taxon>Bacteria</taxon>
        <taxon>Pseudomonadati</taxon>
        <taxon>Pseudomonadota</taxon>
        <taxon>Alphaproteobacteria</taxon>
        <taxon>Rhodobacterales</taxon>
        <taxon>Paracoccaceae</taxon>
        <taxon>Pseudoroseicyclus</taxon>
    </lineage>
</organism>
<dbReference type="Gene3D" id="1.20.58.1000">
    <property type="entry name" value="Metal-sensitive repressor, helix protomer"/>
    <property type="match status" value="1"/>
</dbReference>
<comment type="caution">
    <text evidence="2">The sequence shown here is derived from an EMBL/GenBank/DDBJ whole genome shotgun (WGS) entry which is preliminary data.</text>
</comment>
<evidence type="ECO:0000313" key="2">
    <source>
        <dbReference type="EMBL" id="NDV00278.1"/>
    </source>
</evidence>
<dbReference type="AlphaFoldDB" id="A0A6B2JQ73"/>
<keyword evidence="3" id="KW-1185">Reference proteome</keyword>
<reference evidence="2 3" key="1">
    <citation type="submission" date="2020-02" db="EMBL/GenBank/DDBJ databases">
        <title>Pseudoroseicyclus tamarix, sp. nov., isolated from offshore sediment of a Tamarix chinensis forest.</title>
        <authorList>
            <person name="Gai Y."/>
        </authorList>
    </citation>
    <scope>NUCLEOTIDE SEQUENCE [LARGE SCALE GENOMIC DNA]</scope>
    <source>
        <strain evidence="2 3">CLL3-39</strain>
    </source>
</reference>
<dbReference type="CDD" id="cd10153">
    <property type="entry name" value="RcnR-FrmR-like_DUF156"/>
    <property type="match status" value="1"/>
</dbReference>
<dbReference type="GO" id="GO:0003677">
    <property type="term" value="F:DNA binding"/>
    <property type="evidence" value="ECO:0007669"/>
    <property type="project" value="InterPro"/>
</dbReference>
<sequence>MSHTRKNKAQLLNRVRRIGGQVEAVERALLDEVECAKVMQLVASVRGAMNGLMAELIEEHVRNHIVAAPEMALEGEGDGHHHDPNEATDELMSVVRAYLK</sequence>
<gene>
    <name evidence="2" type="ORF">GZA08_04750</name>
</gene>
<comment type="similarity">
    <text evidence="1">Belongs to the FrmR/RcnR family.</text>
</comment>
<evidence type="ECO:0000313" key="3">
    <source>
        <dbReference type="Proteomes" id="UP000474757"/>
    </source>
</evidence>
<dbReference type="InterPro" id="IPR003735">
    <property type="entry name" value="Metal_Tscrpt_repr"/>
</dbReference>
<evidence type="ECO:0000256" key="1">
    <source>
        <dbReference type="ARBA" id="ARBA00005260"/>
    </source>
</evidence>
<dbReference type="GO" id="GO:0045892">
    <property type="term" value="P:negative regulation of DNA-templated transcription"/>
    <property type="evidence" value="ECO:0007669"/>
    <property type="project" value="UniProtKB-ARBA"/>
</dbReference>
<accession>A0A6B2JQ73</accession>
<dbReference type="InterPro" id="IPR038390">
    <property type="entry name" value="Metal_Tscrpt_repr_sf"/>
</dbReference>
<dbReference type="EMBL" id="JAAGAB010000001">
    <property type="protein sequence ID" value="NDV00278.1"/>
    <property type="molecule type" value="Genomic_DNA"/>
</dbReference>
<dbReference type="PANTHER" id="PTHR33677:SF5">
    <property type="entry name" value="TRANSCRIPTIONAL REPRESSOR FRMR"/>
    <property type="match status" value="1"/>
</dbReference>
<name>A0A6B2JQ73_9RHOB</name>
<dbReference type="Pfam" id="PF02583">
    <property type="entry name" value="Trns_repr_metal"/>
    <property type="match status" value="1"/>
</dbReference>
<dbReference type="GO" id="GO:0046872">
    <property type="term" value="F:metal ion binding"/>
    <property type="evidence" value="ECO:0007669"/>
    <property type="project" value="InterPro"/>
</dbReference>